<proteinExistence type="predicted"/>
<evidence type="ECO:0000313" key="1">
    <source>
        <dbReference type="EMBL" id="CCJ83122.1"/>
    </source>
</evidence>
<evidence type="ECO:0000313" key="2">
    <source>
        <dbReference type="Proteomes" id="UP000009342"/>
    </source>
</evidence>
<keyword evidence="2" id="KW-1185">Reference proteome</keyword>
<comment type="caution">
    <text evidence="1">The sequence shown here is derived from an EMBL/GenBank/DDBJ whole genome shotgun (WGS) entry which is preliminary data.</text>
</comment>
<dbReference type="EMBL" id="CAKZ01000186">
    <property type="protein sequence ID" value="CCJ83122.1"/>
    <property type="molecule type" value="Genomic_DNA"/>
</dbReference>
<protein>
    <submittedName>
        <fullName evidence="1">Uncharacterized protein</fullName>
    </submittedName>
</protein>
<dbReference type="Proteomes" id="UP000009342">
    <property type="component" value="Unassembled WGS sequence"/>
</dbReference>
<organism evidence="1 2">
    <name type="scientific">Cronobacter dublinensis 1210</name>
    <dbReference type="NCBI Taxonomy" id="1208656"/>
    <lineage>
        <taxon>Bacteria</taxon>
        <taxon>Pseudomonadati</taxon>
        <taxon>Pseudomonadota</taxon>
        <taxon>Gammaproteobacteria</taxon>
        <taxon>Enterobacterales</taxon>
        <taxon>Enterobacteriaceae</taxon>
        <taxon>Cronobacter</taxon>
    </lineage>
</organism>
<sequence>MDDKPDEIVYEIMCIKDNLHCIRISADLTYGDGAYHKKWNEILIDESGNINNVFDDFFSGIESEITMMISSVTKI</sequence>
<reference evidence="2" key="1">
    <citation type="journal article" date="2012" name="PLoS ONE">
        <title>Comparative analysis of genome sequences covering the seven cronobacter species.</title>
        <authorList>
            <person name="Joseph S."/>
            <person name="Desai P."/>
            <person name="Ji Y."/>
            <person name="Cummings C.A."/>
            <person name="Shih R."/>
            <person name="Degoricija L."/>
            <person name="Rico A."/>
            <person name="Brzoska P."/>
            <person name="Hamby S.E."/>
            <person name="Masood N."/>
            <person name="Hariri S."/>
            <person name="Sonbol H."/>
            <person name="Chuzhanova N."/>
            <person name="McClelland M."/>
            <person name="Furtado M.R."/>
            <person name="Forsythe S.J."/>
        </authorList>
    </citation>
    <scope>NUCLEOTIDE SEQUENCE [LARGE SCALE GENOMIC DNA]</scope>
    <source>
        <strain evidence="2">1210</strain>
    </source>
</reference>
<name>A0ABM9QC19_9ENTR</name>
<accession>A0ABM9QC19</accession>
<gene>
    <name evidence="1" type="ORF">BN134_3895</name>
</gene>